<dbReference type="AlphaFoldDB" id="A0A9N8JU36"/>
<sequence>MNLSPELGEQDSPRPLPPALLYHPGKEAIPHDAEVVRPHPPLYAGDFNNRKLKDAYYWEGLDRNNREDEKLRLGLHYGKERNPRCDLCEKEDRACMSLLGKKYKTTGCAFCIRRHFQCSQANGVQKSATVLRKNKDPPFRPSGHAHKCAFNKVDNREGTEPPAKRTRASMDGKAFEFHELPACDDNDDEYHTPLESRRGSVYTLAFDKQGSEDSYKGSLDPSQAEGDQSLAEVPQPDVDDTLHLTYPNRSDTRGSQPMSSEAPTNNQPSPTEHNHGGSGSGSFEDLSRYFSNHERLVRDLQSANGTLTERVGQLKSSHNYWQDMQSRVVALESMPIARQETQQQEPYVVTLKAVESRILKLEKEKAGLSDGSLEEGIKRLESMMEKERRERRALANKLEGKNKSLTHDVAVLQSENEGLRERLNSLTKKLKSLDERRAPRKASPCAEQGSQIWG</sequence>
<keyword evidence="3" id="KW-1185">Reference proteome</keyword>
<accession>A0A9N8JU36</accession>
<dbReference type="Proteomes" id="UP000716446">
    <property type="component" value="Unassembled WGS sequence"/>
</dbReference>
<reference evidence="2" key="1">
    <citation type="submission" date="2020-06" db="EMBL/GenBank/DDBJ databases">
        <authorList>
            <person name="Onetto C."/>
        </authorList>
    </citation>
    <scope>NUCLEOTIDE SEQUENCE</scope>
</reference>
<feature type="region of interest" description="Disordered" evidence="1">
    <location>
        <begin position="211"/>
        <end position="285"/>
    </location>
</feature>
<evidence type="ECO:0000313" key="3">
    <source>
        <dbReference type="Proteomes" id="UP000716446"/>
    </source>
</evidence>
<feature type="region of interest" description="Disordered" evidence="1">
    <location>
        <begin position="430"/>
        <end position="454"/>
    </location>
</feature>
<evidence type="ECO:0000256" key="1">
    <source>
        <dbReference type="SAM" id="MobiDB-lite"/>
    </source>
</evidence>
<dbReference type="EMBL" id="CAIJEN010000015">
    <property type="protein sequence ID" value="CAD0094731.1"/>
    <property type="molecule type" value="Genomic_DNA"/>
</dbReference>
<protein>
    <submittedName>
        <fullName evidence="2">Uncharacterized protein</fullName>
    </submittedName>
</protein>
<feature type="compositionally biased region" description="Basic and acidic residues" evidence="1">
    <location>
        <begin position="153"/>
        <end position="172"/>
    </location>
</feature>
<evidence type="ECO:0000313" key="2">
    <source>
        <dbReference type="EMBL" id="CAD0094731.1"/>
    </source>
</evidence>
<name>A0A9N8JU36_9PEZI</name>
<gene>
    <name evidence="2" type="ORF">AWRI4619_LOCUS8454</name>
</gene>
<feature type="compositionally biased region" description="Polar residues" evidence="1">
    <location>
        <begin position="247"/>
        <end position="271"/>
    </location>
</feature>
<organism evidence="2 3">
    <name type="scientific">Aureobasidium vineae</name>
    <dbReference type="NCBI Taxonomy" id="2773715"/>
    <lineage>
        <taxon>Eukaryota</taxon>
        <taxon>Fungi</taxon>
        <taxon>Dikarya</taxon>
        <taxon>Ascomycota</taxon>
        <taxon>Pezizomycotina</taxon>
        <taxon>Dothideomycetes</taxon>
        <taxon>Dothideomycetidae</taxon>
        <taxon>Dothideales</taxon>
        <taxon>Saccotheciaceae</taxon>
        <taxon>Aureobasidium</taxon>
    </lineage>
</organism>
<proteinExistence type="predicted"/>
<comment type="caution">
    <text evidence="2">The sequence shown here is derived from an EMBL/GenBank/DDBJ whole genome shotgun (WGS) entry which is preliminary data.</text>
</comment>
<feature type="region of interest" description="Disordered" evidence="1">
    <location>
        <begin position="152"/>
        <end position="172"/>
    </location>
</feature>